<comment type="caution">
    <text evidence="9">The sequence shown here is derived from an EMBL/GenBank/DDBJ whole genome shotgun (WGS) entry which is preliminary data.</text>
</comment>
<sequence length="393" mass="41925">MRIVAKTLLVLALVGLIGAAAVVGLGLYNVSARLGHVPGLSWVLNTTFRNSVDLYAHESEPVPPLTADMVLLGARHYDAACKVCHARPGEARSATSLSMVPAPPHITEAVEEWSANEFHWIVMEGVKMSGMPYWPSERKDEVWAMVAFLKAVPSMSADDYLALTAMPRIDMPDIAAADSIAYCAGCHGTDGRSVSDEIPRLDILGSQYVRAAMQSYIDGTRQSGYMAQAVSEIPSRHLEDVTAYFAALPPAGETPARRPPPPRAPGSSEAPGADMPRFVNTLPNTRPVETLDPLIEAGRALAFAESGSRDVPACAACHGPKADRRSPGGPEIAGQGRAYIAAQLEAWRAELRGGGPRANLMRAAAEFLEDEEIEALAAYYASLGPEALRDAAQ</sequence>
<dbReference type="InterPro" id="IPR050597">
    <property type="entry name" value="Cytochrome_c_Oxidase_Subunit"/>
</dbReference>
<evidence type="ECO:0000256" key="1">
    <source>
        <dbReference type="ARBA" id="ARBA00022448"/>
    </source>
</evidence>
<evidence type="ECO:0000256" key="6">
    <source>
        <dbReference type="PROSITE-ProRule" id="PRU00433"/>
    </source>
</evidence>
<dbReference type="GO" id="GO:0046872">
    <property type="term" value="F:metal ion binding"/>
    <property type="evidence" value="ECO:0007669"/>
    <property type="project" value="UniProtKB-KW"/>
</dbReference>
<evidence type="ECO:0000256" key="7">
    <source>
        <dbReference type="SAM" id="MobiDB-lite"/>
    </source>
</evidence>
<dbReference type="Pfam" id="PF00034">
    <property type="entry name" value="Cytochrom_C"/>
    <property type="match status" value="1"/>
</dbReference>
<dbReference type="PANTHER" id="PTHR33751:SF9">
    <property type="entry name" value="CYTOCHROME C4"/>
    <property type="match status" value="1"/>
</dbReference>
<evidence type="ECO:0000256" key="2">
    <source>
        <dbReference type="ARBA" id="ARBA00022617"/>
    </source>
</evidence>
<organism evidence="9 10">
    <name type="scientific">Profundibacterium mesophilum KAUST100406-0324</name>
    <dbReference type="NCBI Taxonomy" id="1037889"/>
    <lineage>
        <taxon>Bacteria</taxon>
        <taxon>Pseudomonadati</taxon>
        <taxon>Pseudomonadota</taxon>
        <taxon>Alphaproteobacteria</taxon>
        <taxon>Rhodobacterales</taxon>
        <taxon>Roseobacteraceae</taxon>
        <taxon>Profundibacterium</taxon>
    </lineage>
</organism>
<keyword evidence="9" id="KW-0560">Oxidoreductase</keyword>
<evidence type="ECO:0000256" key="3">
    <source>
        <dbReference type="ARBA" id="ARBA00022723"/>
    </source>
</evidence>
<gene>
    <name evidence="9" type="ORF">PMES_01928</name>
</gene>
<dbReference type="InterPro" id="IPR036909">
    <property type="entry name" value="Cyt_c-like_dom_sf"/>
</dbReference>
<dbReference type="PROSITE" id="PS51007">
    <property type="entry name" value="CYTC"/>
    <property type="match status" value="2"/>
</dbReference>
<proteinExistence type="predicted"/>
<dbReference type="InterPro" id="IPR009056">
    <property type="entry name" value="Cyt_c-like_dom"/>
</dbReference>
<accession>A0A921NR21</accession>
<dbReference type="Proteomes" id="UP000698242">
    <property type="component" value="Unassembled WGS sequence"/>
</dbReference>
<dbReference type="PANTHER" id="PTHR33751">
    <property type="entry name" value="CBB3-TYPE CYTOCHROME C OXIDASE SUBUNIT FIXP"/>
    <property type="match status" value="1"/>
</dbReference>
<keyword evidence="5 6" id="KW-0408">Iron</keyword>
<keyword evidence="2 6" id="KW-0349">Heme</keyword>
<evidence type="ECO:0000256" key="4">
    <source>
        <dbReference type="ARBA" id="ARBA00022982"/>
    </source>
</evidence>
<dbReference type="EC" id="1.9.3.1" evidence="9"/>
<dbReference type="Gene3D" id="1.10.760.10">
    <property type="entry name" value="Cytochrome c-like domain"/>
    <property type="match status" value="3"/>
</dbReference>
<evidence type="ECO:0000259" key="8">
    <source>
        <dbReference type="PROSITE" id="PS51007"/>
    </source>
</evidence>
<dbReference type="GO" id="GO:0009055">
    <property type="term" value="F:electron transfer activity"/>
    <property type="evidence" value="ECO:0007669"/>
    <property type="project" value="InterPro"/>
</dbReference>
<keyword evidence="3 6" id="KW-0479">Metal-binding</keyword>
<feature type="domain" description="Cytochrome c" evidence="8">
    <location>
        <begin position="293"/>
        <end position="384"/>
    </location>
</feature>
<dbReference type="AlphaFoldDB" id="A0A921NR21"/>
<feature type="region of interest" description="Disordered" evidence="7">
    <location>
        <begin position="250"/>
        <end position="275"/>
    </location>
</feature>
<dbReference type="GO" id="GO:0020037">
    <property type="term" value="F:heme binding"/>
    <property type="evidence" value="ECO:0007669"/>
    <property type="project" value="InterPro"/>
</dbReference>
<keyword evidence="10" id="KW-1185">Reference proteome</keyword>
<evidence type="ECO:0000313" key="9">
    <source>
        <dbReference type="EMBL" id="KAF0675842.1"/>
    </source>
</evidence>
<feature type="domain" description="Cytochrome c" evidence="8">
    <location>
        <begin position="169"/>
        <end position="249"/>
    </location>
</feature>
<evidence type="ECO:0000313" key="10">
    <source>
        <dbReference type="Proteomes" id="UP000698242"/>
    </source>
</evidence>
<dbReference type="SUPFAM" id="SSF46626">
    <property type="entry name" value="Cytochrome c"/>
    <property type="match status" value="3"/>
</dbReference>
<keyword evidence="4" id="KW-0249">Electron transport</keyword>
<reference evidence="9" key="1">
    <citation type="submission" date="2013-03" db="EMBL/GenBank/DDBJ databases">
        <title>Genome Sequence of the Profundibacterium mesophilum strain KAUST100406-0324T from Red Sea, a novel genus in the family Rhodobacteraceae.</title>
        <authorList>
            <person name="Essack M."/>
            <person name="Alam I."/>
            <person name="Lafi F."/>
            <person name="Alawi W."/>
            <person name="Kamanu F."/>
            <person name="Al-Suwailem A."/>
            <person name="Lee O.O."/>
            <person name="Xu Y."/>
            <person name="Bajic V."/>
            <person name="Qian P.-Y."/>
            <person name="Archer J."/>
        </authorList>
    </citation>
    <scope>NUCLEOTIDE SEQUENCE</scope>
    <source>
        <strain evidence="9">KAUST100406-0324</strain>
    </source>
</reference>
<evidence type="ECO:0000256" key="5">
    <source>
        <dbReference type="ARBA" id="ARBA00023004"/>
    </source>
</evidence>
<name>A0A921NR21_9RHOB</name>
<dbReference type="RefSeq" id="WP_159965484.1">
    <property type="nucleotide sequence ID" value="NZ_APKE01000022.1"/>
</dbReference>
<dbReference type="GO" id="GO:0016491">
    <property type="term" value="F:oxidoreductase activity"/>
    <property type="evidence" value="ECO:0007669"/>
    <property type="project" value="UniProtKB-KW"/>
</dbReference>
<dbReference type="OrthoDB" id="9773456at2"/>
<keyword evidence="1" id="KW-0813">Transport</keyword>
<protein>
    <submittedName>
        <fullName evidence="9">Cytochrome c oxidase subunit I</fullName>
        <ecNumber evidence="9">1.9.3.1</ecNumber>
    </submittedName>
</protein>
<dbReference type="EMBL" id="APKE01000022">
    <property type="protein sequence ID" value="KAF0675842.1"/>
    <property type="molecule type" value="Genomic_DNA"/>
</dbReference>
<dbReference type="Pfam" id="PF13442">
    <property type="entry name" value="Cytochrome_CBB3"/>
    <property type="match status" value="1"/>
</dbReference>